<feature type="coiled-coil region" evidence="1">
    <location>
        <begin position="579"/>
        <end position="606"/>
    </location>
</feature>
<name>K9TJT9_9CYAN</name>
<dbReference type="SUPFAM" id="SSF48452">
    <property type="entry name" value="TPR-like"/>
    <property type="match status" value="1"/>
</dbReference>
<organism evidence="4 5">
    <name type="scientific">Oscillatoria acuminata PCC 6304</name>
    <dbReference type="NCBI Taxonomy" id="56110"/>
    <lineage>
        <taxon>Bacteria</taxon>
        <taxon>Bacillati</taxon>
        <taxon>Cyanobacteriota</taxon>
        <taxon>Cyanophyceae</taxon>
        <taxon>Oscillatoriophycideae</taxon>
        <taxon>Oscillatoriales</taxon>
        <taxon>Oscillatoriaceae</taxon>
        <taxon>Oscillatoria</taxon>
    </lineage>
</organism>
<dbReference type="InterPro" id="IPR024983">
    <property type="entry name" value="CHAT_dom"/>
</dbReference>
<gene>
    <name evidence="4" type="ORF">Oscil6304_2819</name>
</gene>
<evidence type="ECO:0000313" key="4">
    <source>
        <dbReference type="EMBL" id="AFY82421.1"/>
    </source>
</evidence>
<dbReference type="Proteomes" id="UP000010367">
    <property type="component" value="Chromosome"/>
</dbReference>
<dbReference type="Gene3D" id="1.25.40.10">
    <property type="entry name" value="Tetratricopeptide repeat domain"/>
    <property type="match status" value="2"/>
</dbReference>
<keyword evidence="2" id="KW-0732">Signal</keyword>
<feature type="chain" id="PRO_5003935890" description="CHAT domain-containing protein" evidence="2">
    <location>
        <begin position="20"/>
        <end position="881"/>
    </location>
</feature>
<dbReference type="PATRIC" id="fig|56110.3.peg.3354"/>
<dbReference type="AlphaFoldDB" id="K9TJT9"/>
<dbReference type="InterPro" id="IPR011990">
    <property type="entry name" value="TPR-like_helical_dom_sf"/>
</dbReference>
<dbReference type="HOGENOM" id="CLU_002404_0_0_3"/>
<dbReference type="PANTHER" id="PTHR10098">
    <property type="entry name" value="RAPSYN-RELATED"/>
    <property type="match status" value="1"/>
</dbReference>
<keyword evidence="1" id="KW-0175">Coiled coil</keyword>
<dbReference type="eggNOG" id="COG4995">
    <property type="taxonomic scope" value="Bacteria"/>
</dbReference>
<dbReference type="InterPro" id="IPR019734">
    <property type="entry name" value="TPR_rpt"/>
</dbReference>
<dbReference type="EMBL" id="CP003607">
    <property type="protein sequence ID" value="AFY82421.1"/>
    <property type="molecule type" value="Genomic_DNA"/>
</dbReference>
<evidence type="ECO:0000256" key="1">
    <source>
        <dbReference type="SAM" id="Coils"/>
    </source>
</evidence>
<dbReference type="KEGG" id="oac:Oscil6304_2819"/>
<protein>
    <recommendedName>
        <fullName evidence="3">CHAT domain-containing protein</fullName>
    </recommendedName>
</protein>
<dbReference type="Pfam" id="PF12770">
    <property type="entry name" value="CHAT"/>
    <property type="match status" value="1"/>
</dbReference>
<dbReference type="PANTHER" id="PTHR10098:SF112">
    <property type="entry name" value="SLR0380 PROTEIN"/>
    <property type="match status" value="1"/>
</dbReference>
<sequence>MVWAICGLILSLNLPVLSAQIGQGLSGFAENAHPAIAQSIEPESLLERARTAYQNEEFLEAAQLLQQAEAMFGDAVVDRAVSLSYLSLVYQKLGQWPEATEAIATSLSLLENTANVPLSVLAQTLNAQGNLQLAQGQAEAALETWKQAEMAYQKSGDREGVRGSLMNQAKALESMGFSRAACNTVLEVLEVEGLTCESLVQSPDPESTSKKSNLDEFLISLQRQPNSAIKAMALRSLGNLLRSFGYLERSQQILEQSLQVTETLQSPQEISLSLLNLGNTARAQEDFTHALAFYNQAAIAASSPATRLQAYLNQLSLTIEVEQIATASPIITQIQSELDDLPTSAIAVYARINFARSLWELRNQSNRYDLAQIEELLKIAEQQAQELGDDRLRSHALGNRAWLSEQKEDWLQAQQLTTDAIFLAKDAPEIAYQWQWQMARIKQKNQENSSALQFYDAAIASLKLVRKDLTGINPDIQLSFQKQIDPLYREFVDLLLQGENPSTENLEKARQAIADLQLAELENFLRCSLQTETPVELDRLADEHQAAIIYPIILPQRLAVIVKRPGSSDLLYFQTEILRQEVDQKLDNLRKQLERTSISIEAKQLSQEVYDWLIQPIETASNSQINPIKTLVFVLEGRLRNIPMAALSNSNGEYVVQKYAVALNLGLELKDPQPLAQQSLTALLAGITEPLRGMPALEYADRELNLVENSVSSSRQLRNQKFKKETLENQINSRSFAIVHLATHGEFSSQLEKTGIEAWDGRINLDELSTIFTQQTENQPSPIELLVLSACKTAEGDDRAVLGLAGVAVRSGARSTVASLWYIDDETSALLMNRFYYYLNDPRALSKAEALRLAQDDIRKEFINKRAPYYWGSFVLVGNWL</sequence>
<proteinExistence type="predicted"/>
<keyword evidence="5" id="KW-1185">Reference proteome</keyword>
<feature type="domain" description="CHAT" evidence="3">
    <location>
        <begin position="604"/>
        <end position="879"/>
    </location>
</feature>
<evidence type="ECO:0000313" key="5">
    <source>
        <dbReference type="Proteomes" id="UP000010367"/>
    </source>
</evidence>
<dbReference type="STRING" id="56110.Oscil6304_2819"/>
<evidence type="ECO:0000259" key="3">
    <source>
        <dbReference type="Pfam" id="PF12770"/>
    </source>
</evidence>
<feature type="signal peptide" evidence="2">
    <location>
        <begin position="1"/>
        <end position="19"/>
    </location>
</feature>
<accession>K9TJT9</accession>
<dbReference type="SMART" id="SM00028">
    <property type="entry name" value="TPR"/>
    <property type="match status" value="5"/>
</dbReference>
<dbReference type="InParanoid" id="K9TJT9"/>
<reference evidence="4 5" key="1">
    <citation type="submission" date="2012-06" db="EMBL/GenBank/DDBJ databases">
        <title>Finished chromosome of genome of Oscillatoria acuminata PCC 6304.</title>
        <authorList>
            <consortium name="US DOE Joint Genome Institute"/>
            <person name="Gugger M."/>
            <person name="Coursin T."/>
            <person name="Rippka R."/>
            <person name="Tandeau De Marsac N."/>
            <person name="Huntemann M."/>
            <person name="Wei C.-L."/>
            <person name="Han J."/>
            <person name="Detter J.C."/>
            <person name="Han C."/>
            <person name="Tapia R."/>
            <person name="Davenport K."/>
            <person name="Daligault H."/>
            <person name="Erkkila T."/>
            <person name="Gu W."/>
            <person name="Munk A.C.C."/>
            <person name="Teshima H."/>
            <person name="Xu Y."/>
            <person name="Chain P."/>
            <person name="Chen A."/>
            <person name="Krypides N."/>
            <person name="Mavromatis K."/>
            <person name="Markowitz V."/>
            <person name="Szeto E."/>
            <person name="Ivanova N."/>
            <person name="Mikhailova N."/>
            <person name="Ovchinnikova G."/>
            <person name="Pagani I."/>
            <person name="Pati A."/>
            <person name="Goodwin L."/>
            <person name="Peters L."/>
            <person name="Pitluck S."/>
            <person name="Woyke T."/>
            <person name="Kerfeld C."/>
        </authorList>
    </citation>
    <scope>NUCLEOTIDE SEQUENCE [LARGE SCALE GENOMIC DNA]</scope>
    <source>
        <strain evidence="4 5">PCC 6304</strain>
    </source>
</reference>
<evidence type="ECO:0000256" key="2">
    <source>
        <dbReference type="SAM" id="SignalP"/>
    </source>
</evidence>